<accession>A0ABP3ICC8</accession>
<proteinExistence type="predicted"/>
<dbReference type="CDD" id="cd12108">
    <property type="entry name" value="Hr-like"/>
    <property type="match status" value="1"/>
</dbReference>
<feature type="compositionally biased region" description="Low complexity" evidence="1">
    <location>
        <begin position="8"/>
        <end position="20"/>
    </location>
</feature>
<evidence type="ECO:0000313" key="4">
    <source>
        <dbReference type="Proteomes" id="UP001500791"/>
    </source>
</evidence>
<dbReference type="Gene3D" id="1.20.120.520">
    <property type="entry name" value="nmb1532 protein domain like"/>
    <property type="match status" value="1"/>
</dbReference>
<dbReference type="Proteomes" id="UP001500791">
    <property type="component" value="Unassembled WGS sequence"/>
</dbReference>
<protein>
    <recommendedName>
        <fullName evidence="2">Hemerythrin-like domain-containing protein</fullName>
    </recommendedName>
</protein>
<organism evidence="3 4">
    <name type="scientific">Brevundimonas terrae</name>
    <dbReference type="NCBI Taxonomy" id="363631"/>
    <lineage>
        <taxon>Bacteria</taxon>
        <taxon>Pseudomonadati</taxon>
        <taxon>Pseudomonadota</taxon>
        <taxon>Alphaproteobacteria</taxon>
        <taxon>Caulobacterales</taxon>
        <taxon>Caulobacteraceae</taxon>
        <taxon>Brevundimonas</taxon>
    </lineage>
</organism>
<dbReference type="PANTHER" id="PTHR35585">
    <property type="entry name" value="HHE DOMAIN PROTEIN (AFU_ORTHOLOGUE AFUA_4G00730)"/>
    <property type="match status" value="1"/>
</dbReference>
<gene>
    <name evidence="3" type="ORF">GCM10009093_25210</name>
</gene>
<keyword evidence="4" id="KW-1185">Reference proteome</keyword>
<dbReference type="InterPro" id="IPR012312">
    <property type="entry name" value="Hemerythrin-like"/>
</dbReference>
<feature type="domain" description="Hemerythrin-like" evidence="2">
    <location>
        <begin position="57"/>
        <end position="168"/>
    </location>
</feature>
<evidence type="ECO:0000259" key="2">
    <source>
        <dbReference type="Pfam" id="PF01814"/>
    </source>
</evidence>
<dbReference type="EMBL" id="BAAAEJ010000008">
    <property type="protein sequence ID" value="GAA0397488.1"/>
    <property type="molecule type" value="Genomic_DNA"/>
</dbReference>
<feature type="region of interest" description="Disordered" evidence="1">
    <location>
        <begin position="1"/>
        <end position="24"/>
    </location>
</feature>
<comment type="caution">
    <text evidence="3">The sequence shown here is derived from an EMBL/GenBank/DDBJ whole genome shotgun (WGS) entry which is preliminary data.</text>
</comment>
<dbReference type="Pfam" id="PF01814">
    <property type="entry name" value="Hemerythrin"/>
    <property type="match status" value="1"/>
</dbReference>
<dbReference type="PANTHER" id="PTHR35585:SF1">
    <property type="entry name" value="HHE DOMAIN PROTEIN (AFU_ORTHOLOGUE AFUA_4G00730)"/>
    <property type="match status" value="1"/>
</dbReference>
<evidence type="ECO:0000256" key="1">
    <source>
        <dbReference type="SAM" id="MobiDB-lite"/>
    </source>
</evidence>
<name>A0ABP3ICC8_9CAUL</name>
<reference evidence="4" key="1">
    <citation type="journal article" date="2019" name="Int. J. Syst. Evol. Microbiol.">
        <title>The Global Catalogue of Microorganisms (GCM) 10K type strain sequencing project: providing services to taxonomists for standard genome sequencing and annotation.</title>
        <authorList>
            <consortium name="The Broad Institute Genomics Platform"/>
            <consortium name="The Broad Institute Genome Sequencing Center for Infectious Disease"/>
            <person name="Wu L."/>
            <person name="Ma J."/>
        </authorList>
    </citation>
    <scope>NUCLEOTIDE SEQUENCE [LARGE SCALE GENOMIC DNA]</scope>
    <source>
        <strain evidence="4">JCM 13476</strain>
    </source>
</reference>
<sequence>MATANVSAKAAPKTGKAPAKAKADAIAEAKSFAPDLAARIGSTPKTKFRGDPDIFGRLVEDHDRHRALLAMVEDTKGKTLDRERLFTALVKELKAHAAAEEQALWSTVLRETATTEDARHAVAEHKELDDMMADLAARDMASPGWLRRFSGLKEAYLHHIGEEEQEQFVAAEKILTEADRKYMRKVFERRKKEEKAAAKVEKKIKLKA</sequence>
<dbReference type="RefSeq" id="WP_167177805.1">
    <property type="nucleotide sequence ID" value="NZ_BAAAEJ010000008.1"/>
</dbReference>
<evidence type="ECO:0000313" key="3">
    <source>
        <dbReference type="EMBL" id="GAA0397488.1"/>
    </source>
</evidence>